<gene>
    <name evidence="2" type="ORF">PR048_033575</name>
</gene>
<accession>A0ABQ9G3H6</accession>
<feature type="compositionally biased region" description="Basic and acidic residues" evidence="1">
    <location>
        <begin position="615"/>
        <end position="628"/>
    </location>
</feature>
<reference evidence="2 3" key="1">
    <citation type="submission" date="2023-02" db="EMBL/GenBank/DDBJ databases">
        <title>LHISI_Scaffold_Assembly.</title>
        <authorList>
            <person name="Stuart O.P."/>
            <person name="Cleave R."/>
            <person name="Magrath M.J.L."/>
            <person name="Mikheyev A.S."/>
        </authorList>
    </citation>
    <scope>NUCLEOTIDE SEQUENCE [LARGE SCALE GENOMIC DNA]</scope>
    <source>
        <strain evidence="2">Daus_M_001</strain>
        <tissue evidence="2">Leg muscle</tissue>
    </source>
</reference>
<feature type="region of interest" description="Disordered" evidence="1">
    <location>
        <begin position="489"/>
        <end position="581"/>
    </location>
</feature>
<comment type="caution">
    <text evidence="2">The sequence shown here is derived from an EMBL/GenBank/DDBJ whole genome shotgun (WGS) entry which is preliminary data.</text>
</comment>
<dbReference type="Proteomes" id="UP001159363">
    <property type="component" value="Chromosome 16"/>
</dbReference>
<name>A0ABQ9G3H6_9NEOP</name>
<feature type="compositionally biased region" description="Basic and acidic residues" evidence="1">
    <location>
        <begin position="59"/>
        <end position="72"/>
    </location>
</feature>
<feature type="region of interest" description="Disordered" evidence="1">
    <location>
        <begin position="1"/>
        <end position="76"/>
    </location>
</feature>
<feature type="region of interest" description="Disordered" evidence="1">
    <location>
        <begin position="596"/>
        <end position="633"/>
    </location>
</feature>
<feature type="compositionally biased region" description="Basic residues" evidence="1">
    <location>
        <begin position="495"/>
        <end position="504"/>
    </location>
</feature>
<organism evidence="2 3">
    <name type="scientific">Dryococelus australis</name>
    <dbReference type="NCBI Taxonomy" id="614101"/>
    <lineage>
        <taxon>Eukaryota</taxon>
        <taxon>Metazoa</taxon>
        <taxon>Ecdysozoa</taxon>
        <taxon>Arthropoda</taxon>
        <taxon>Hexapoda</taxon>
        <taxon>Insecta</taxon>
        <taxon>Pterygota</taxon>
        <taxon>Neoptera</taxon>
        <taxon>Polyneoptera</taxon>
        <taxon>Phasmatodea</taxon>
        <taxon>Verophasmatodea</taxon>
        <taxon>Anareolatae</taxon>
        <taxon>Phasmatidae</taxon>
        <taxon>Eurycanthinae</taxon>
        <taxon>Dryococelus</taxon>
    </lineage>
</organism>
<proteinExistence type="predicted"/>
<sequence>MQGRRGKTGDPRENPPTSGMVRHDSHMRKSGGDPAGYGTRFALVGGEQANRSATAAPARLRDKMTRAEEHSNGTRGPNIGIRMRLYYIATRVSALFRRLRRRSALSERGGERQIPCDDWRVRAKLTILHAAPTRRTHSSSEQRCHYLGWLVDRKHLPAALHEDCIGPLELSRYRHYGPSPNNILFGGLPFLQSFPPDERVGKVISRSGLPSRGGVLLPAGAREMGWHILLRIFEIRNEAKTGGGKTFLLGWTPAPKVKKRGSDTGDTNTQAYCLIAHTRKACSVSVTLYCANYICNSGILLPAKKNHRLNYAHIAEDGDARWLWSSAGLKGGGNGRSPRKPAAQRHRPARFSHAYPQGRLLDTEPRRVRYRSNISFQCNMLNTVYTWYGTVNETIKCALNSFTYEKKVHSKRWRNCSFTFQYDDRVTTESPVVTCSTMSSALRGDGVLVPRASVALIAPVLLVQRHDGNTARLARRSDKVMGVLVSVAQTQDQRRGRRASRRALTHGADSKQAAFRNQSSSPPPQGAVSKGLLNHALGGGGAGRHPRPPYALGRILRQRASTGNNPPLTTTSVDASTEQPRVHMPTCRGAVQECNMQEEQGDPRENPQTSSIVRYDSHARESRDRPLRESNPVRLGIEARDRDRQEKHHIPSELETGDWRRRVCLFELAGRGRLGLRFRVAAIYRRIILVLFTQLAGTRCDIAAFDRARPAFQLNPGNQHDGMYILLTTKDNWLEKGKLGTPLVGSRPIRKDWYRSDHSFQDKIDVKHVYTKVDFAIGLQLIRHALDDSEPITDVQVNKPLRIRQHRHGSCVIRVQTVNTCQKVFQPIEVVERLDYSPPTKRQTGFNPRPGHYRIFAYGNRAGQSRLSAGFLGDSGAAPYSTQSPSSALKTPQVIGLSRCSAPSMRQGPSPLLEVSTGLANMQECSVEIGKFREFNDLEARLHSLLYTRASDVCPLAAHLAVRDSLLVSLHVCYWLRVVQGVYRNTLIQLQKTSRQRQQAVLEITGHGDQPISEPSFHTANSLSSRTHSVFHTQIHARGEKKNEALLLPKSFPSRSRHRAEKRTEEKRRGKCVFVSPVLLTRFLTLDAKLQLEPMRVKRDEYGAEPECNTITACENPGVIWQGIEPSSHWWEASSLTPTPPRCPDKSKKQCVCLYPDSHALDDSAPIADLQGNKKRILYCQMWGNTGATANEQTSEGRLYKGLWSLAYRRLVTVTLNCYYWLKRFFTPCHKYSQPLRDVSSTHNTLEFSLLQENSPNFAAGTSGVWCKCCKISRRLLGAVHTRRTQRETVAGAETGETKCTAATRERATRHPFHACYGVNSTTNLTHSDPVYTTYLSIYGSVHQNDETRSLVKEAQSVRMNGTKLCLASVSDRNEIMLTSELLKSDTSHCADLKVWDRGRVVVRQLASDLSETGLIPGGLAPGYSHVEIVPDDATGRRVFSGISRFPPPLYSGAAQYSLLFTLIGSKVIVKSRPNHYTHSLTLQF</sequence>
<feature type="compositionally biased region" description="Polar residues" evidence="1">
    <location>
        <begin position="559"/>
        <end position="579"/>
    </location>
</feature>
<evidence type="ECO:0000313" key="2">
    <source>
        <dbReference type="EMBL" id="KAJ8866051.1"/>
    </source>
</evidence>
<evidence type="ECO:0000313" key="3">
    <source>
        <dbReference type="Proteomes" id="UP001159363"/>
    </source>
</evidence>
<protein>
    <submittedName>
        <fullName evidence="2">Uncharacterized protein</fullName>
    </submittedName>
</protein>
<dbReference type="EMBL" id="JARBHB010000017">
    <property type="protein sequence ID" value="KAJ8866051.1"/>
    <property type="molecule type" value="Genomic_DNA"/>
</dbReference>
<evidence type="ECO:0000256" key="1">
    <source>
        <dbReference type="SAM" id="MobiDB-lite"/>
    </source>
</evidence>
<keyword evidence="3" id="KW-1185">Reference proteome</keyword>